<dbReference type="Pfam" id="PF22570">
    <property type="entry name" value="LiaF-TM"/>
    <property type="match status" value="1"/>
</dbReference>
<name>A0A2S7F8P8_CLOBU</name>
<gene>
    <name evidence="3" type="ORF">AWN73_03540</name>
</gene>
<comment type="caution">
    <text evidence="3">The sequence shown here is derived from an EMBL/GenBank/DDBJ whole genome shotgun (WGS) entry which is preliminary data.</text>
</comment>
<accession>A0A2S7F8P8</accession>
<dbReference type="RefSeq" id="WP_027635084.1">
    <property type="nucleotide sequence ID" value="NZ_CANCWB010000001.1"/>
</dbReference>
<feature type="transmembrane region" description="Helical" evidence="1">
    <location>
        <begin position="9"/>
        <end position="29"/>
    </location>
</feature>
<keyword evidence="1" id="KW-0812">Transmembrane</keyword>
<reference evidence="3 4" key="1">
    <citation type="submission" date="2016-01" db="EMBL/GenBank/DDBJ databases">
        <title>Characterization of the Clostridium difficile lineages that are prevalent in Hong Kong and China.</title>
        <authorList>
            <person name="Kwok J.S.-L."/>
            <person name="Lam W.-Y."/>
            <person name="Ip M."/>
            <person name="Chan T.-F."/>
            <person name="Hawkey P.M."/>
            <person name="Tsui S.K.-W."/>
        </authorList>
    </citation>
    <scope>NUCLEOTIDE SEQUENCE [LARGE SCALE GENOMIC DNA]</scope>
    <source>
        <strain evidence="3 4">300064</strain>
    </source>
</reference>
<feature type="domain" description="LiaF transmembrane" evidence="2">
    <location>
        <begin position="10"/>
        <end position="104"/>
    </location>
</feature>
<dbReference type="EMBL" id="LRDH01000118">
    <property type="protein sequence ID" value="PPV13619.1"/>
    <property type="molecule type" value="Genomic_DNA"/>
</dbReference>
<feature type="transmembrane region" description="Helical" evidence="1">
    <location>
        <begin position="35"/>
        <end position="53"/>
    </location>
</feature>
<keyword evidence="1" id="KW-0472">Membrane</keyword>
<sequence>MKCNKNNRIFTGLLFIIAAIILIISKLGYFGDFNLWSLALTIFFVIIIIKSIYPIKFAGILFPLAFLCIIYSKELGIEQLTPWTVLIVATLGTIGLSIIFQNKVNINNKVDKDYEFIVIDEEDKSNIVQKTSFSGITKYINSDDFKQADLHCTCGAMEIYFDRAKIKDKTAVVQINSTCSGIELFLPKEWTIENHISTTLSGIDEKNRNTPDGSATLILIGEITLSGITITFV</sequence>
<dbReference type="InterPro" id="IPR054331">
    <property type="entry name" value="LiaF_TM"/>
</dbReference>
<protein>
    <recommendedName>
        <fullName evidence="2">LiaF transmembrane domain-containing protein</fullName>
    </recommendedName>
</protein>
<dbReference type="Proteomes" id="UP000238081">
    <property type="component" value="Unassembled WGS sequence"/>
</dbReference>
<dbReference type="AlphaFoldDB" id="A0A2S7F8P8"/>
<proteinExistence type="predicted"/>
<evidence type="ECO:0000313" key="3">
    <source>
        <dbReference type="EMBL" id="PPV13619.1"/>
    </source>
</evidence>
<feature type="transmembrane region" description="Helical" evidence="1">
    <location>
        <begin position="60"/>
        <end position="77"/>
    </location>
</feature>
<keyword evidence="1" id="KW-1133">Transmembrane helix</keyword>
<evidence type="ECO:0000259" key="2">
    <source>
        <dbReference type="Pfam" id="PF22570"/>
    </source>
</evidence>
<evidence type="ECO:0000313" key="4">
    <source>
        <dbReference type="Proteomes" id="UP000238081"/>
    </source>
</evidence>
<feature type="transmembrane region" description="Helical" evidence="1">
    <location>
        <begin position="83"/>
        <end position="100"/>
    </location>
</feature>
<evidence type="ECO:0000256" key="1">
    <source>
        <dbReference type="SAM" id="Phobius"/>
    </source>
</evidence>
<organism evidence="3 4">
    <name type="scientific">Clostridium butyricum</name>
    <dbReference type="NCBI Taxonomy" id="1492"/>
    <lineage>
        <taxon>Bacteria</taxon>
        <taxon>Bacillati</taxon>
        <taxon>Bacillota</taxon>
        <taxon>Clostridia</taxon>
        <taxon>Eubacteriales</taxon>
        <taxon>Clostridiaceae</taxon>
        <taxon>Clostridium</taxon>
    </lineage>
</organism>